<evidence type="ECO:0000256" key="2">
    <source>
        <dbReference type="ARBA" id="ARBA00022833"/>
    </source>
</evidence>
<dbReference type="RefSeq" id="WP_322467528.1">
    <property type="nucleotide sequence ID" value="NZ_JAXOJX010000053.1"/>
</dbReference>
<evidence type="ECO:0000313" key="5">
    <source>
        <dbReference type="Proteomes" id="UP001293718"/>
    </source>
</evidence>
<keyword evidence="1" id="KW-0479">Metal-binding</keyword>
<dbReference type="EMBL" id="JAXOJX010000053">
    <property type="protein sequence ID" value="MDZ5459915.1"/>
    <property type="molecule type" value="Genomic_DNA"/>
</dbReference>
<reference evidence="4 5" key="1">
    <citation type="submission" date="2023-11" db="EMBL/GenBank/DDBJ databases">
        <title>Draft genome of Azohydromonas lata strain H1 (DSM1123), a polyhydroxyalkanoate producer.</title>
        <authorList>
            <person name="Traversa D."/>
            <person name="D'Addabbo P."/>
            <person name="Pazzani C."/>
            <person name="Manzari C."/>
            <person name="Chiara M."/>
            <person name="Scrascia M."/>
        </authorList>
    </citation>
    <scope>NUCLEOTIDE SEQUENCE [LARGE SCALE GENOMIC DNA]</scope>
    <source>
        <strain evidence="4 5">H1</strain>
    </source>
</reference>
<keyword evidence="2" id="KW-0862">Zinc</keyword>
<name>A0ABU5ILY5_9BURK</name>
<proteinExistence type="predicted"/>
<dbReference type="Proteomes" id="UP001293718">
    <property type="component" value="Unassembled WGS sequence"/>
</dbReference>
<sequence length="155" mass="16405">MTLDDTTAMQRAIAASRRALAAGNRPYGAVLLSPEGRLLHEACNRQETDADDTAHAELVLVREAQARLGRDALRGATVFASGEPCAMCAGAMFWTGVRRIVWAASNPLMAELLGGELLPACCADVLAGSRPPVLVEGPLLEREAAEVLRQARPAS</sequence>
<protein>
    <submittedName>
        <fullName evidence="4">Nucleoside deaminase</fullName>
        <ecNumber evidence="4">3.5.4.33</ecNumber>
    </submittedName>
</protein>
<dbReference type="Pfam" id="PF00383">
    <property type="entry name" value="dCMP_cyt_deam_1"/>
    <property type="match status" value="1"/>
</dbReference>
<dbReference type="PROSITE" id="PS00903">
    <property type="entry name" value="CYT_DCMP_DEAMINASES_1"/>
    <property type="match status" value="1"/>
</dbReference>
<keyword evidence="5" id="KW-1185">Reference proteome</keyword>
<dbReference type="Gene3D" id="3.40.140.10">
    <property type="entry name" value="Cytidine Deaminase, domain 2"/>
    <property type="match status" value="1"/>
</dbReference>
<feature type="domain" description="CMP/dCMP-type deaminase" evidence="3">
    <location>
        <begin position="3"/>
        <end position="116"/>
    </location>
</feature>
<dbReference type="InterPro" id="IPR016192">
    <property type="entry name" value="APOBEC/CMP_deaminase_Zn-bd"/>
</dbReference>
<keyword evidence="4" id="KW-0378">Hydrolase</keyword>
<dbReference type="InterPro" id="IPR002125">
    <property type="entry name" value="CMP_dCMP_dom"/>
</dbReference>
<evidence type="ECO:0000313" key="4">
    <source>
        <dbReference type="EMBL" id="MDZ5459915.1"/>
    </source>
</evidence>
<dbReference type="EC" id="3.5.4.33" evidence="4"/>
<dbReference type="InterPro" id="IPR016193">
    <property type="entry name" value="Cytidine_deaminase-like"/>
</dbReference>
<dbReference type="PROSITE" id="PS51747">
    <property type="entry name" value="CYT_DCMP_DEAMINASES_2"/>
    <property type="match status" value="1"/>
</dbReference>
<evidence type="ECO:0000259" key="3">
    <source>
        <dbReference type="PROSITE" id="PS51747"/>
    </source>
</evidence>
<evidence type="ECO:0000256" key="1">
    <source>
        <dbReference type="ARBA" id="ARBA00022723"/>
    </source>
</evidence>
<dbReference type="SUPFAM" id="SSF53927">
    <property type="entry name" value="Cytidine deaminase-like"/>
    <property type="match status" value="1"/>
</dbReference>
<organism evidence="4 5">
    <name type="scientific">Azohydromonas lata</name>
    <dbReference type="NCBI Taxonomy" id="45677"/>
    <lineage>
        <taxon>Bacteria</taxon>
        <taxon>Pseudomonadati</taxon>
        <taxon>Pseudomonadota</taxon>
        <taxon>Betaproteobacteria</taxon>
        <taxon>Burkholderiales</taxon>
        <taxon>Sphaerotilaceae</taxon>
        <taxon>Azohydromonas</taxon>
    </lineage>
</organism>
<dbReference type="PANTHER" id="PTHR11079">
    <property type="entry name" value="CYTOSINE DEAMINASE FAMILY MEMBER"/>
    <property type="match status" value="1"/>
</dbReference>
<comment type="caution">
    <text evidence="4">The sequence shown here is derived from an EMBL/GenBank/DDBJ whole genome shotgun (WGS) entry which is preliminary data.</text>
</comment>
<dbReference type="CDD" id="cd01285">
    <property type="entry name" value="nucleoside_deaminase"/>
    <property type="match status" value="1"/>
</dbReference>
<dbReference type="GO" id="GO:0052717">
    <property type="term" value="F:tRNA-specific adenosine-34 deaminase activity"/>
    <property type="evidence" value="ECO:0007669"/>
    <property type="project" value="UniProtKB-EC"/>
</dbReference>
<dbReference type="PANTHER" id="PTHR11079:SF162">
    <property type="entry name" value="RIBOFLAVIN BIOSYNTHESIS PROTEIN PYRD, CHLOROPLASTIC"/>
    <property type="match status" value="1"/>
</dbReference>
<accession>A0ABU5ILY5</accession>
<gene>
    <name evidence="4" type="ORF">SM757_25360</name>
</gene>